<dbReference type="SUPFAM" id="SSF48452">
    <property type="entry name" value="TPR-like"/>
    <property type="match status" value="3"/>
</dbReference>
<evidence type="ECO:0000256" key="14">
    <source>
        <dbReference type="SAM" id="MobiDB-lite"/>
    </source>
</evidence>
<evidence type="ECO:0000259" key="16">
    <source>
        <dbReference type="Pfam" id="PF08409"/>
    </source>
</evidence>
<protein>
    <recommendedName>
        <fullName evidence="5">dolichyl-phosphate-mannose--protein mannosyltransferase</fullName>
        <ecNumber evidence="5">2.4.1.109</ecNumber>
    </recommendedName>
</protein>
<feature type="transmembrane region" description="Helical" evidence="15">
    <location>
        <begin position="154"/>
        <end position="174"/>
    </location>
</feature>
<feature type="transmembrane region" description="Helical" evidence="15">
    <location>
        <begin position="195"/>
        <end position="218"/>
    </location>
</feature>
<feature type="repeat" description="TPR" evidence="13">
    <location>
        <begin position="510"/>
        <end position="543"/>
    </location>
</feature>
<keyword evidence="12 15" id="KW-0472">Membrane</keyword>
<evidence type="ECO:0000256" key="8">
    <source>
        <dbReference type="ARBA" id="ARBA00022737"/>
    </source>
</evidence>
<comment type="caution">
    <text evidence="17">The sequence shown here is derived from an EMBL/GenBank/DDBJ whole genome shotgun (WGS) entry which is preliminary data.</text>
</comment>
<dbReference type="PANTHER" id="PTHR44809">
    <property type="match status" value="1"/>
</dbReference>
<dbReference type="EMBL" id="JAIZAY010000012">
    <property type="protein sequence ID" value="KAJ8031751.1"/>
    <property type="molecule type" value="Genomic_DNA"/>
</dbReference>
<dbReference type="PANTHER" id="PTHR44809:SF1">
    <property type="entry name" value="PROTEIN O-MANNOSYL-TRANSFERASE TMTC1"/>
    <property type="match status" value="1"/>
</dbReference>
<comment type="subcellular location">
    <subcellularLocation>
        <location evidence="2">Endoplasmic reticulum</location>
    </subcellularLocation>
    <subcellularLocation>
        <location evidence="1">Membrane</location>
        <topology evidence="1">Multi-pass membrane protein</topology>
    </subcellularLocation>
</comment>
<accession>A0A9Q1BS20</accession>
<feature type="repeat" description="TPR" evidence="13">
    <location>
        <begin position="611"/>
        <end position="644"/>
    </location>
</feature>
<dbReference type="Pfam" id="PF13414">
    <property type="entry name" value="TPR_11"/>
    <property type="match status" value="1"/>
</dbReference>
<dbReference type="AlphaFoldDB" id="A0A9Q1BS20"/>
<keyword evidence="18" id="KW-1185">Reference proteome</keyword>
<feature type="transmembrane region" description="Helical" evidence="15">
    <location>
        <begin position="412"/>
        <end position="432"/>
    </location>
</feature>
<feature type="region of interest" description="Disordered" evidence="14">
    <location>
        <begin position="1"/>
        <end position="38"/>
    </location>
</feature>
<dbReference type="InterPro" id="IPR011717">
    <property type="entry name" value="TPR-4"/>
</dbReference>
<dbReference type="Pfam" id="PF13432">
    <property type="entry name" value="TPR_16"/>
    <property type="match status" value="1"/>
</dbReference>
<evidence type="ECO:0000256" key="9">
    <source>
        <dbReference type="ARBA" id="ARBA00022803"/>
    </source>
</evidence>
<dbReference type="GO" id="GO:0042802">
    <property type="term" value="F:identical protein binding"/>
    <property type="evidence" value="ECO:0007669"/>
    <property type="project" value="InterPro"/>
</dbReference>
<dbReference type="PROSITE" id="PS50293">
    <property type="entry name" value="TPR_REGION"/>
    <property type="match status" value="1"/>
</dbReference>
<organism evidence="17 18">
    <name type="scientific">Holothuria leucospilota</name>
    <name type="common">Black long sea cucumber</name>
    <name type="synonym">Mertensiothuria leucospilota</name>
    <dbReference type="NCBI Taxonomy" id="206669"/>
    <lineage>
        <taxon>Eukaryota</taxon>
        <taxon>Metazoa</taxon>
        <taxon>Echinodermata</taxon>
        <taxon>Eleutherozoa</taxon>
        <taxon>Echinozoa</taxon>
        <taxon>Holothuroidea</taxon>
        <taxon>Aspidochirotacea</taxon>
        <taxon>Aspidochirotida</taxon>
        <taxon>Holothuriidae</taxon>
        <taxon>Holothuria</taxon>
    </lineage>
</organism>
<feature type="repeat" description="TPR" evidence="13">
    <location>
        <begin position="746"/>
        <end position="779"/>
    </location>
</feature>
<dbReference type="Pfam" id="PF13181">
    <property type="entry name" value="TPR_8"/>
    <property type="match status" value="1"/>
</dbReference>
<dbReference type="GO" id="GO:0016020">
    <property type="term" value="C:membrane"/>
    <property type="evidence" value="ECO:0007669"/>
    <property type="project" value="UniProtKB-SubCell"/>
</dbReference>
<keyword evidence="6" id="KW-0808">Transferase</keyword>
<dbReference type="OrthoDB" id="19588at2759"/>
<evidence type="ECO:0000256" key="2">
    <source>
        <dbReference type="ARBA" id="ARBA00004240"/>
    </source>
</evidence>
<feature type="compositionally biased region" description="Polar residues" evidence="14">
    <location>
        <begin position="1"/>
        <end position="18"/>
    </location>
</feature>
<evidence type="ECO:0000256" key="1">
    <source>
        <dbReference type="ARBA" id="ARBA00004141"/>
    </source>
</evidence>
<dbReference type="InterPro" id="IPR052943">
    <property type="entry name" value="TMTC_O-mannosyl-trnsfr"/>
</dbReference>
<feature type="repeat" description="TPR" evidence="13">
    <location>
        <begin position="645"/>
        <end position="678"/>
    </location>
</feature>
<feature type="transmembrane region" description="Helical" evidence="15">
    <location>
        <begin position="438"/>
        <end position="454"/>
    </location>
</feature>
<dbReference type="Gene3D" id="1.25.40.10">
    <property type="entry name" value="Tetratricopeptide repeat domain"/>
    <property type="match status" value="3"/>
</dbReference>
<comment type="similarity">
    <text evidence="4">Belongs to the TMTC family.</text>
</comment>
<name>A0A9Q1BS20_HOLLE</name>
<dbReference type="Pfam" id="PF13374">
    <property type="entry name" value="TPR_10"/>
    <property type="match status" value="2"/>
</dbReference>
<feature type="transmembrane region" description="Helical" evidence="15">
    <location>
        <begin position="381"/>
        <end position="400"/>
    </location>
</feature>
<comment type="pathway">
    <text evidence="3">Protein modification; protein glycosylation.</text>
</comment>
<dbReference type="Pfam" id="PF08409">
    <property type="entry name" value="TMTC_DUF1736"/>
    <property type="match status" value="1"/>
</dbReference>
<evidence type="ECO:0000313" key="17">
    <source>
        <dbReference type="EMBL" id="KAJ8031751.1"/>
    </source>
</evidence>
<dbReference type="PROSITE" id="PS50005">
    <property type="entry name" value="TPR"/>
    <property type="match status" value="7"/>
</dbReference>
<dbReference type="GO" id="GO:0004169">
    <property type="term" value="F:dolichyl-phosphate-mannose-protein mannosyltransferase activity"/>
    <property type="evidence" value="ECO:0007669"/>
    <property type="project" value="UniProtKB-EC"/>
</dbReference>
<dbReference type="InterPro" id="IPR013618">
    <property type="entry name" value="TMTC_DUF1736"/>
</dbReference>
<feature type="repeat" description="TPR" evidence="13">
    <location>
        <begin position="577"/>
        <end position="610"/>
    </location>
</feature>
<sequence>MTKRSSVSGLSINNNSQNQKHRKEKLKDRTSPPSTKISSGKIWRTYSLNISGPRQRQQELYMLQYAIVGIVAVLIYMNSLFGNLVHDDLYAIVRNDDVVSLQTTVPSLFFNDFWGRPLTDERSHKSYRPLTVLTFRMNCLCHGLNPLGFHIVNVALHATVCLLFMHFSRLFLFSDEDLSFRAALLFAVHPVHTEAVAGVVGRADILACIFFLLSLLIYKRCIPDNAKQKSNSSWCYSSVAGSIILAICSMLCKEHGITVLAVIVAYDLYVSAHPYLYKRIFNTSRFSGAVNFKAVFWRLLLVTAAAIAIIAVRVLLQGGSLPTFLEEDNPASFSDSFQIRFLTFAFLISFNCWLLFCPLTLSYDWQVGSIPLVESVWDWRNLSTILVFLTLFCICIKLCVSQDKHQKAITMGILLLVIPFLPASNIFLKVGFVVAERILYIPSMGFCILVVVGASKLFQILPSKRFYPVLQIPAFFLILMFACRTVIRNMDWQSRETLFRSGLKTLPNNAKMHYNWANLQRDVNNSNAAIQHYRETLRLYPKHASAHNNLATLLPDDKTEEIEYHLKEALKIDKYHVNAHVNMAMLHNKRGDLEAAVRHLDIASTLDPGNSDAVVNLASLLTRLRQFDEAEVYHHRALEMQPTNTDVLNNYGVFLMKKGHDLEAYSYFEKVLTFEPNHVTAMGNLAFLENKQGKQAEAESLYLRAVSVTRSPVTLTSLGGFYFTTGQWIKAKDVYQELLTMSSSEVEAKLQYGQVLVKLDKDEEAEEVLESAVSSHPRHVELRRVLASVKTSLNKHEEAKMHLEESLKISRDMALSDDTKAKLHFEYANKLKDLKEYKDALKEYQNSVSLNPSFSIAHLNMGALYHLLGQYKEAKEKYNAALFLDPGNTILKENLRKLERLMMKAQDKN</sequence>
<evidence type="ECO:0000256" key="6">
    <source>
        <dbReference type="ARBA" id="ARBA00022679"/>
    </source>
</evidence>
<feature type="repeat" description="TPR" evidence="13">
    <location>
        <begin position="855"/>
        <end position="888"/>
    </location>
</feature>
<gene>
    <name evidence="17" type="ORF">HOLleu_25052</name>
</gene>
<evidence type="ECO:0000256" key="10">
    <source>
        <dbReference type="ARBA" id="ARBA00022824"/>
    </source>
</evidence>
<keyword evidence="10" id="KW-0256">Endoplasmic reticulum</keyword>
<keyword evidence="9 13" id="KW-0802">TPR repeat</keyword>
<dbReference type="Pfam" id="PF07721">
    <property type="entry name" value="TPR_4"/>
    <property type="match status" value="1"/>
</dbReference>
<feature type="transmembrane region" description="Helical" evidence="15">
    <location>
        <begin position="233"/>
        <end position="252"/>
    </location>
</feature>
<feature type="transmembrane region" description="Helical" evidence="15">
    <location>
        <begin position="337"/>
        <end position="361"/>
    </location>
</feature>
<feature type="transmembrane region" description="Helical" evidence="15">
    <location>
        <begin position="466"/>
        <end position="487"/>
    </location>
</feature>
<feature type="repeat" description="TPR" evidence="13">
    <location>
        <begin position="821"/>
        <end position="854"/>
    </location>
</feature>
<feature type="transmembrane region" description="Helical" evidence="15">
    <location>
        <begin position="296"/>
        <end position="316"/>
    </location>
</feature>
<evidence type="ECO:0000256" key="4">
    <source>
        <dbReference type="ARBA" id="ARBA00007882"/>
    </source>
</evidence>
<reference evidence="17" key="1">
    <citation type="submission" date="2021-10" db="EMBL/GenBank/DDBJ databases">
        <title>Tropical sea cucumber genome reveals ecological adaptation and Cuvierian tubules defense mechanism.</title>
        <authorList>
            <person name="Chen T."/>
        </authorList>
    </citation>
    <scope>NUCLEOTIDE SEQUENCE</scope>
    <source>
        <strain evidence="17">Nanhai2018</strain>
        <tissue evidence="17">Muscle</tissue>
    </source>
</reference>
<proteinExistence type="inferred from homology"/>
<evidence type="ECO:0000256" key="13">
    <source>
        <dbReference type="PROSITE-ProRule" id="PRU00339"/>
    </source>
</evidence>
<dbReference type="InterPro" id="IPR019734">
    <property type="entry name" value="TPR_rpt"/>
</dbReference>
<dbReference type="InterPro" id="IPR011990">
    <property type="entry name" value="TPR-like_helical_dom_sf"/>
</dbReference>
<keyword evidence="7 15" id="KW-0812">Transmembrane</keyword>
<evidence type="ECO:0000256" key="3">
    <source>
        <dbReference type="ARBA" id="ARBA00004922"/>
    </source>
</evidence>
<keyword evidence="8" id="KW-0677">Repeat</keyword>
<dbReference type="EC" id="2.4.1.109" evidence="5"/>
<dbReference type="SMART" id="SM00028">
    <property type="entry name" value="TPR"/>
    <property type="match status" value="9"/>
</dbReference>
<evidence type="ECO:0000256" key="5">
    <source>
        <dbReference type="ARBA" id="ARBA00012839"/>
    </source>
</evidence>
<evidence type="ECO:0000256" key="12">
    <source>
        <dbReference type="ARBA" id="ARBA00023136"/>
    </source>
</evidence>
<feature type="transmembrane region" description="Helical" evidence="15">
    <location>
        <begin position="60"/>
        <end position="81"/>
    </location>
</feature>
<feature type="domain" description="DUF1736" evidence="16">
    <location>
        <begin position="319"/>
        <end position="391"/>
    </location>
</feature>
<evidence type="ECO:0000256" key="11">
    <source>
        <dbReference type="ARBA" id="ARBA00022989"/>
    </source>
</evidence>
<evidence type="ECO:0000313" key="18">
    <source>
        <dbReference type="Proteomes" id="UP001152320"/>
    </source>
</evidence>
<dbReference type="Proteomes" id="UP001152320">
    <property type="component" value="Chromosome 12"/>
</dbReference>
<dbReference type="GO" id="GO:0005783">
    <property type="term" value="C:endoplasmic reticulum"/>
    <property type="evidence" value="ECO:0007669"/>
    <property type="project" value="UniProtKB-SubCell"/>
</dbReference>
<keyword evidence="11 15" id="KW-1133">Transmembrane helix</keyword>
<evidence type="ECO:0000256" key="7">
    <source>
        <dbReference type="ARBA" id="ARBA00022692"/>
    </source>
</evidence>
<evidence type="ECO:0000256" key="15">
    <source>
        <dbReference type="SAM" id="Phobius"/>
    </source>
</evidence>